<keyword evidence="3 6" id="KW-0863">Zinc-finger</keyword>
<evidence type="ECO:0000256" key="5">
    <source>
        <dbReference type="ARBA" id="ARBA00022833"/>
    </source>
</evidence>
<dbReference type="InterPro" id="IPR024766">
    <property type="entry name" value="Znf_RING_H2"/>
</dbReference>
<reference evidence="8" key="1">
    <citation type="submission" date="2019-09" db="EMBL/GenBank/DDBJ databases">
        <title>Draft genome information of white flower Hibiscus syriacus.</title>
        <authorList>
            <person name="Kim Y.-M."/>
        </authorList>
    </citation>
    <scope>NUCLEOTIDE SEQUENCE [LARGE SCALE GENOMIC DNA]</scope>
    <source>
        <strain evidence="8">YM2019G1</strain>
    </source>
</reference>
<evidence type="ECO:0000256" key="3">
    <source>
        <dbReference type="ARBA" id="ARBA00022771"/>
    </source>
</evidence>
<keyword evidence="4" id="KW-0833">Ubl conjugation pathway</keyword>
<keyword evidence="5" id="KW-0862">Zinc</keyword>
<dbReference type="InterPro" id="IPR001841">
    <property type="entry name" value="Znf_RING"/>
</dbReference>
<evidence type="ECO:0000259" key="7">
    <source>
        <dbReference type="PROSITE" id="PS50089"/>
    </source>
</evidence>
<dbReference type="PANTHER" id="PTHR34676">
    <property type="entry name" value="DUF4219 DOMAIN-CONTAINING PROTEIN-RELATED"/>
    <property type="match status" value="1"/>
</dbReference>
<dbReference type="Pfam" id="PF12678">
    <property type="entry name" value="zf-rbx1"/>
    <property type="match status" value="1"/>
</dbReference>
<proteinExistence type="predicted"/>
<accession>A0A6A2ZYW5</accession>
<sequence length="290" mass="32356">MLILSITLIVSVSLCLLLRHLNRRCLRSHLSFLDFYYPRLRFQSPCQSGEIADGFVARSLPLFTFSSITRRSSNAVPLCCHAFHAHCIDTWLASNQTCPLCRSPLFTSESDLIKSLLKSSNAAGPIGNCGRDSFRLEIGSVSPTTARLGISGKAGRFFTGSSRRSDIAGPSAVIMTWKPIASARKSAKCFVGSQGVSSCSNEKEIWDKLRVTHEGTDEVRETNISLLNHNYENFKMKPDEDIKAMTYRFFVIVNDLKGFGEVISNEKLVRKMIYALPKSWQSKKTTIIES</sequence>
<evidence type="ECO:0000256" key="2">
    <source>
        <dbReference type="ARBA" id="ARBA00022723"/>
    </source>
</evidence>
<dbReference type="SUPFAM" id="SSF57850">
    <property type="entry name" value="RING/U-box"/>
    <property type="match status" value="1"/>
</dbReference>
<evidence type="ECO:0000313" key="9">
    <source>
        <dbReference type="Proteomes" id="UP000436088"/>
    </source>
</evidence>
<dbReference type="GO" id="GO:0008270">
    <property type="term" value="F:zinc ion binding"/>
    <property type="evidence" value="ECO:0007669"/>
    <property type="project" value="UniProtKB-KW"/>
</dbReference>
<evidence type="ECO:0000256" key="1">
    <source>
        <dbReference type="ARBA" id="ARBA00004906"/>
    </source>
</evidence>
<dbReference type="InterPro" id="IPR013083">
    <property type="entry name" value="Znf_RING/FYVE/PHD"/>
</dbReference>
<keyword evidence="9" id="KW-1185">Reference proteome</keyword>
<comment type="caution">
    <text evidence="8">The sequence shown here is derived from an EMBL/GenBank/DDBJ whole genome shotgun (WGS) entry which is preliminary data.</text>
</comment>
<comment type="pathway">
    <text evidence="1">Protein modification; protein ubiquitination.</text>
</comment>
<dbReference type="PANTHER" id="PTHR34676:SF8">
    <property type="entry name" value="TRANSMEMBRANE PROTEIN"/>
    <property type="match status" value="1"/>
</dbReference>
<evidence type="ECO:0000313" key="8">
    <source>
        <dbReference type="EMBL" id="KAE8696913.1"/>
    </source>
</evidence>
<gene>
    <name evidence="8" type="ORF">F3Y22_tig00110637pilonHSYRG00229</name>
</gene>
<dbReference type="PROSITE" id="PS50089">
    <property type="entry name" value="ZF_RING_2"/>
    <property type="match status" value="1"/>
</dbReference>
<dbReference type="AlphaFoldDB" id="A0A6A2ZYW5"/>
<keyword evidence="2" id="KW-0479">Metal-binding</keyword>
<evidence type="ECO:0000256" key="6">
    <source>
        <dbReference type="PROSITE-ProRule" id="PRU00175"/>
    </source>
</evidence>
<feature type="domain" description="RING-type" evidence="7">
    <location>
        <begin position="79"/>
        <end position="102"/>
    </location>
</feature>
<dbReference type="Gene3D" id="3.30.40.10">
    <property type="entry name" value="Zinc/RING finger domain, C3HC4 (zinc finger)"/>
    <property type="match status" value="1"/>
</dbReference>
<protein>
    <submittedName>
        <fullName evidence="8">Ferredoxin-related</fullName>
    </submittedName>
</protein>
<dbReference type="Proteomes" id="UP000436088">
    <property type="component" value="Unassembled WGS sequence"/>
</dbReference>
<dbReference type="EMBL" id="VEPZ02001057">
    <property type="protein sequence ID" value="KAE8696913.1"/>
    <property type="molecule type" value="Genomic_DNA"/>
</dbReference>
<organism evidence="8 9">
    <name type="scientific">Hibiscus syriacus</name>
    <name type="common">Rose of Sharon</name>
    <dbReference type="NCBI Taxonomy" id="106335"/>
    <lineage>
        <taxon>Eukaryota</taxon>
        <taxon>Viridiplantae</taxon>
        <taxon>Streptophyta</taxon>
        <taxon>Embryophyta</taxon>
        <taxon>Tracheophyta</taxon>
        <taxon>Spermatophyta</taxon>
        <taxon>Magnoliopsida</taxon>
        <taxon>eudicotyledons</taxon>
        <taxon>Gunneridae</taxon>
        <taxon>Pentapetalae</taxon>
        <taxon>rosids</taxon>
        <taxon>malvids</taxon>
        <taxon>Malvales</taxon>
        <taxon>Malvaceae</taxon>
        <taxon>Malvoideae</taxon>
        <taxon>Hibiscus</taxon>
    </lineage>
</organism>
<evidence type="ECO:0000256" key="4">
    <source>
        <dbReference type="ARBA" id="ARBA00022786"/>
    </source>
</evidence>
<dbReference type="Pfam" id="PF14223">
    <property type="entry name" value="Retrotran_gag_2"/>
    <property type="match status" value="1"/>
</dbReference>
<name>A0A6A2ZYW5_HIBSY</name>